<dbReference type="Pfam" id="PF02992">
    <property type="entry name" value="Transposase_21"/>
    <property type="match status" value="1"/>
</dbReference>
<dbReference type="PANTHER" id="PTHR10775">
    <property type="entry name" value="OS08G0208400 PROTEIN"/>
    <property type="match status" value="1"/>
</dbReference>
<dbReference type="InterPro" id="IPR004242">
    <property type="entry name" value="Transposase_21"/>
</dbReference>
<evidence type="ECO:0000259" key="1">
    <source>
        <dbReference type="Pfam" id="PF13960"/>
    </source>
</evidence>
<keyword evidence="3" id="KW-1185">Reference proteome</keyword>
<evidence type="ECO:0000313" key="3">
    <source>
        <dbReference type="Proteomes" id="UP001172457"/>
    </source>
</evidence>
<gene>
    <name evidence="2" type="ORF">OSB04_un001782</name>
</gene>
<evidence type="ECO:0000313" key="2">
    <source>
        <dbReference type="EMBL" id="KAJ9535140.1"/>
    </source>
</evidence>
<dbReference type="Proteomes" id="UP001172457">
    <property type="component" value="Unassembled WGS sequence"/>
</dbReference>
<sequence>MHEYTCWIRHGEDFDECNYTIDHDFVDNNENNESNNTICDNLDEMLYDVDDDIADKHYEKFEQLFVDSEKPLYVGCEKFTKLSAVLRLFNLKASNGWSDKSFRSLLEILHEMLPEDNELPVSLYQAKKLMCPMELEIKRIHACSNDCMLYRNADADLSECRICGTSRYKRNRMKENNGGKQNNGSPSKMLWYLPIIPRLRRLLANAKDARLLRSHAEEHKMDGKIRHAADSPQWRNIDRSFEEFGNENRNVRLGLSSDGINPFGNMSSRHSTWPVLLSIYNLPPWLCMKRKYIMMSLLIQGPKQPGNDIDVYLAPLIEDLQKLWSPGVEVYDAYGKERFLLRAMIFCTINDFPAYGNLSGYRTKGEKACPVCEDDTHSLRLRNCGKHVYMGHRRYLPKNHAYRKLKSVFDGKIEHRVARQPLNGKAVYSLVKDLDIVLGIILIGLLLNILGKSKDGIKVRKDMVEQGIRSEFAPVENGKRTYLPPACYTLSKVEKTKFCQCLHGIKVPYGYSANIKKLVSMKDLKLVGMKSHDCHVLLTLMIPIAICGILPERIRHTITKLCLFSSLIHSKVIDLEGYVRNRSRPEGSIVEGYASEEVIDFCTNYLADVKNIGIPRSRHEGRLEGVGTIGMKFITSSYDELQKAHFFVLQNMTAVAPYGGLASEPFILAKQASQVFFILDPKDSKWHIVLHGKRHIVGVENVVDEEEYNQFDELPPFSVGIPSSDMRIDDATYLRTDHAEGFWVNETHNT</sequence>
<dbReference type="Pfam" id="PF13960">
    <property type="entry name" value="DUF4218"/>
    <property type="match status" value="1"/>
</dbReference>
<organism evidence="2 3">
    <name type="scientific">Centaurea solstitialis</name>
    <name type="common">yellow star-thistle</name>
    <dbReference type="NCBI Taxonomy" id="347529"/>
    <lineage>
        <taxon>Eukaryota</taxon>
        <taxon>Viridiplantae</taxon>
        <taxon>Streptophyta</taxon>
        <taxon>Embryophyta</taxon>
        <taxon>Tracheophyta</taxon>
        <taxon>Spermatophyta</taxon>
        <taxon>Magnoliopsida</taxon>
        <taxon>eudicotyledons</taxon>
        <taxon>Gunneridae</taxon>
        <taxon>Pentapetalae</taxon>
        <taxon>asterids</taxon>
        <taxon>campanulids</taxon>
        <taxon>Asterales</taxon>
        <taxon>Asteraceae</taxon>
        <taxon>Carduoideae</taxon>
        <taxon>Cardueae</taxon>
        <taxon>Centaureinae</taxon>
        <taxon>Centaurea</taxon>
    </lineage>
</organism>
<dbReference type="PANTHER" id="PTHR10775:SF179">
    <property type="entry name" value="TRANSPOSON, EN_SPM-LIKE, TRANSPOSASE-ASSOCIATED DOMAIN PROTEIN"/>
    <property type="match status" value="1"/>
</dbReference>
<dbReference type="AlphaFoldDB" id="A0AA38S2Q9"/>
<feature type="domain" description="DUF4218" evidence="1">
    <location>
        <begin position="571"/>
        <end position="610"/>
    </location>
</feature>
<protein>
    <recommendedName>
        <fullName evidence="1">DUF4218 domain-containing protein</fullName>
    </recommendedName>
</protein>
<name>A0AA38S2Q9_9ASTR</name>
<proteinExistence type="predicted"/>
<dbReference type="InterPro" id="IPR025452">
    <property type="entry name" value="DUF4218"/>
</dbReference>
<accession>A0AA38S2Q9</accession>
<dbReference type="EMBL" id="JARYMX010000649">
    <property type="protein sequence ID" value="KAJ9535140.1"/>
    <property type="molecule type" value="Genomic_DNA"/>
</dbReference>
<comment type="caution">
    <text evidence="2">The sequence shown here is derived from an EMBL/GenBank/DDBJ whole genome shotgun (WGS) entry which is preliminary data.</text>
</comment>
<reference evidence="2" key="1">
    <citation type="submission" date="2023-03" db="EMBL/GenBank/DDBJ databases">
        <title>Chromosome-scale reference genome and RAD-based genetic map of yellow starthistle (Centaurea solstitialis) reveal putative structural variation and QTLs associated with invader traits.</title>
        <authorList>
            <person name="Reatini B."/>
            <person name="Cang F.A."/>
            <person name="Jiang Q."/>
            <person name="Mckibben M.T.W."/>
            <person name="Barker M.S."/>
            <person name="Rieseberg L.H."/>
            <person name="Dlugosch K.M."/>
        </authorList>
    </citation>
    <scope>NUCLEOTIDE SEQUENCE</scope>
    <source>
        <strain evidence="2">CAN-66</strain>
        <tissue evidence="2">Leaf</tissue>
    </source>
</reference>